<evidence type="ECO:0000313" key="2">
    <source>
        <dbReference type="EMBL" id="KUI73892.1"/>
    </source>
</evidence>
<keyword evidence="3" id="KW-1185">Reference proteome</keyword>
<organism evidence="2 3">
    <name type="scientific">Cytospora mali</name>
    <name type="common">Apple Valsa canker fungus</name>
    <name type="synonym">Valsa mali</name>
    <dbReference type="NCBI Taxonomy" id="578113"/>
    <lineage>
        <taxon>Eukaryota</taxon>
        <taxon>Fungi</taxon>
        <taxon>Dikarya</taxon>
        <taxon>Ascomycota</taxon>
        <taxon>Pezizomycotina</taxon>
        <taxon>Sordariomycetes</taxon>
        <taxon>Sordariomycetidae</taxon>
        <taxon>Diaporthales</taxon>
        <taxon>Cytosporaceae</taxon>
        <taxon>Cytospora</taxon>
    </lineage>
</organism>
<dbReference type="CDD" id="cd09917">
    <property type="entry name" value="F-box_SF"/>
    <property type="match status" value="1"/>
</dbReference>
<dbReference type="Pfam" id="PF12937">
    <property type="entry name" value="F-box-like"/>
    <property type="match status" value="1"/>
</dbReference>
<evidence type="ECO:0000313" key="3">
    <source>
        <dbReference type="Proteomes" id="UP000078559"/>
    </source>
</evidence>
<dbReference type="SUPFAM" id="SSF81383">
    <property type="entry name" value="F-box domain"/>
    <property type="match status" value="1"/>
</dbReference>
<dbReference type="PROSITE" id="PS50181">
    <property type="entry name" value="FBOX"/>
    <property type="match status" value="1"/>
</dbReference>
<feature type="domain" description="F-box" evidence="1">
    <location>
        <begin position="47"/>
        <end position="94"/>
    </location>
</feature>
<name>A0A194WC13_CYTMA</name>
<proteinExistence type="predicted"/>
<dbReference type="InterPro" id="IPR001810">
    <property type="entry name" value="F-box_dom"/>
</dbReference>
<dbReference type="InterPro" id="IPR036047">
    <property type="entry name" value="F-box-like_dom_sf"/>
</dbReference>
<protein>
    <recommendedName>
        <fullName evidence="1">F-box domain-containing protein</fullName>
    </recommendedName>
</protein>
<dbReference type="OrthoDB" id="4605713at2759"/>
<reference evidence="2" key="1">
    <citation type="submission" date="2014-12" db="EMBL/GenBank/DDBJ databases">
        <title>Genome Sequence of Valsa Canker Pathogens Uncovers a Specific Adaption of Colonization on Woody Bark.</title>
        <authorList>
            <person name="Yin Z."/>
            <person name="Liu H."/>
            <person name="Gao X."/>
            <person name="Li Z."/>
            <person name="Song N."/>
            <person name="Ke X."/>
            <person name="Dai Q."/>
            <person name="Wu Y."/>
            <person name="Sun Y."/>
            <person name="Xu J.-R."/>
            <person name="Kang Z.K."/>
            <person name="Wang L."/>
            <person name="Huang L."/>
        </authorList>
    </citation>
    <scope>NUCLEOTIDE SEQUENCE [LARGE SCALE GENOMIC DNA]</scope>
    <source>
        <strain evidence="2">03-8</strain>
    </source>
</reference>
<dbReference type="Gene3D" id="1.20.1280.50">
    <property type="match status" value="1"/>
</dbReference>
<gene>
    <name evidence="2" type="ORF">VM1G_09407</name>
</gene>
<dbReference type="AlphaFoldDB" id="A0A194WC13"/>
<dbReference type="Proteomes" id="UP000078559">
    <property type="component" value="Chromosome 11"/>
</dbReference>
<accession>A0A194WC13</accession>
<sequence length="474" mass="53784">MTNARNVLRDFDLAGPAEREEIIRGLVDRISVGEAECLAKARHKCDMFGHDQMPLEIRLMIIHYLDITDFYNCALLVCRKWKVLLMGSKVLAEDVLHTWFPCLYDKDMPEEDMMELFSQTILKRYLRDTGRFQYRMTCSFATNSNAEHPKSRIEGLQKGHTFKDLTCSAWLHTRTPTLPVASMALDQHFKISYAAVTKESIVTMCLYSDYRLAWQMGGSDPGSSVIYFHNLHEMHTQKPSSFRLSGQLILGLKLKLEALGDYLIVASVVGQRKLYARDLQTHTDDSVILPAALYSCITQGELVLIVTVNGDLLLWTFLRGLVQIDTAARPKNQQAHREMPAPIMGIVRYQDISRAYPHAADFVSESGLLYMCSFYGGGCSFNSSHTDCTWYSPAAQSNDVFTPKIRSTRHYGYDSGPGDDEAWKSIEAEAIFGDDEFLILITNRGLYTVFAVDADRGMAKVLKRTQETKRTIWQ</sequence>
<evidence type="ECO:0000259" key="1">
    <source>
        <dbReference type="PROSITE" id="PS50181"/>
    </source>
</evidence>
<dbReference type="EMBL" id="CM003108">
    <property type="protein sequence ID" value="KUI73892.1"/>
    <property type="molecule type" value="Genomic_DNA"/>
</dbReference>